<organism evidence="1 2">
    <name type="scientific">Dyadobacter sandarakinus</name>
    <dbReference type="NCBI Taxonomy" id="2747268"/>
    <lineage>
        <taxon>Bacteria</taxon>
        <taxon>Pseudomonadati</taxon>
        <taxon>Bacteroidota</taxon>
        <taxon>Cytophagia</taxon>
        <taxon>Cytophagales</taxon>
        <taxon>Spirosomataceae</taxon>
        <taxon>Dyadobacter</taxon>
    </lineage>
</organism>
<dbReference type="RefSeq" id="WP_204662081.1">
    <property type="nucleotide sequence ID" value="NZ_CP056775.1"/>
</dbReference>
<dbReference type="Pfam" id="PF05336">
    <property type="entry name" value="rhaM"/>
    <property type="match status" value="1"/>
</dbReference>
<dbReference type="EMBL" id="CP056775">
    <property type="protein sequence ID" value="QRR00687.1"/>
    <property type="molecule type" value="Genomic_DNA"/>
</dbReference>
<gene>
    <name evidence="1" type="ORF">HWI92_07095</name>
</gene>
<dbReference type="Gene3D" id="3.30.70.100">
    <property type="match status" value="1"/>
</dbReference>
<dbReference type="InterPro" id="IPR011008">
    <property type="entry name" value="Dimeric_a/b-barrel"/>
</dbReference>
<dbReference type="InterPro" id="IPR008000">
    <property type="entry name" value="Rham/fucose_mutarotase"/>
</dbReference>
<dbReference type="SUPFAM" id="SSF54909">
    <property type="entry name" value="Dimeric alpha+beta barrel"/>
    <property type="match status" value="1"/>
</dbReference>
<dbReference type="PANTHER" id="PTHR43239:SF1">
    <property type="entry name" value="UPF0734 PROTEIN DDB_G0273871_DDB_G0273177"/>
    <property type="match status" value="1"/>
</dbReference>
<protein>
    <submittedName>
        <fullName evidence="1">L-rhamnose mutarotase</fullName>
    </submittedName>
</protein>
<dbReference type="Proteomes" id="UP000612680">
    <property type="component" value="Chromosome"/>
</dbReference>
<accession>A0ABX7I5C3</accession>
<name>A0ABX7I5C3_9BACT</name>
<dbReference type="InterPro" id="IPR052996">
    <property type="entry name" value="Carb_Metab_Mutarotase"/>
</dbReference>
<proteinExistence type="predicted"/>
<reference evidence="1 2" key="1">
    <citation type="submission" date="2020-06" db="EMBL/GenBank/DDBJ databases">
        <title>Dyadobacter sandarakinus sp. nov., isolated from the soil of the Arctic Yellow River Station.</title>
        <authorList>
            <person name="Zhang Y."/>
            <person name="Peng F."/>
        </authorList>
    </citation>
    <scope>NUCLEOTIDE SEQUENCE [LARGE SCALE GENOMIC DNA]</scope>
    <source>
        <strain evidence="1 2">Q3-56</strain>
    </source>
</reference>
<keyword evidence="2" id="KW-1185">Reference proteome</keyword>
<dbReference type="PANTHER" id="PTHR43239">
    <property type="entry name" value="UPF0734 PROTEIN DDB_G0273871/DDB_G0273177"/>
    <property type="match status" value="1"/>
</dbReference>
<evidence type="ECO:0000313" key="2">
    <source>
        <dbReference type="Proteomes" id="UP000612680"/>
    </source>
</evidence>
<sequence length="118" mass="13455">MAVKRTCMALDLARDSQLVAEYLDLHSTSGMWPEIPAGIREAGIADMQIYRIGYRLFMIVDHDEDTSLTDAFAKMSTMPRQPEWAALMAGFQRKLADAKPDEHWATMEPVFLLNDHIR</sequence>
<evidence type="ECO:0000313" key="1">
    <source>
        <dbReference type="EMBL" id="QRR00687.1"/>
    </source>
</evidence>